<evidence type="ECO:0000256" key="12">
    <source>
        <dbReference type="ARBA" id="ARBA00023002"/>
    </source>
</evidence>
<proteinExistence type="inferred from homology"/>
<evidence type="ECO:0000256" key="8">
    <source>
        <dbReference type="ARBA" id="ARBA00022737"/>
    </source>
</evidence>
<evidence type="ECO:0000256" key="15">
    <source>
        <dbReference type="SAM" id="Phobius"/>
    </source>
</evidence>
<dbReference type="FunFam" id="3.30.9.10:FF:000001">
    <property type="entry name" value="Glycerol-3-phosphate dehydrogenase"/>
    <property type="match status" value="1"/>
</dbReference>
<keyword evidence="8" id="KW-0677">Repeat</keyword>
<keyword evidence="9" id="KW-0274">FAD</keyword>
<dbReference type="Gene3D" id="1.10.238.10">
    <property type="entry name" value="EF-hand"/>
    <property type="match status" value="1"/>
</dbReference>
<feature type="domain" description="EF-hand" evidence="16">
    <location>
        <begin position="748"/>
        <end position="783"/>
    </location>
</feature>
<dbReference type="FunFam" id="1.10.238.10:FF:000178">
    <property type="entry name" value="Calmodulin-2 A"/>
    <property type="match status" value="1"/>
</dbReference>
<dbReference type="SUPFAM" id="SSF47473">
    <property type="entry name" value="EF-hand"/>
    <property type="match status" value="1"/>
</dbReference>
<dbReference type="Proteomes" id="UP000696485">
    <property type="component" value="Unassembled WGS sequence"/>
</dbReference>
<comment type="pathway">
    <text evidence="3">Polyol metabolism; glycerol degradation.</text>
</comment>
<keyword evidence="18" id="KW-1185">Reference proteome</keyword>
<keyword evidence="13" id="KW-0496">Mitochondrion</keyword>
<comment type="similarity">
    <text evidence="4 14">Belongs to the FAD-dependent glycerol-3-phosphate dehydrogenase family.</text>
</comment>
<keyword evidence="12 14" id="KW-0560">Oxidoreductase</keyword>
<protein>
    <recommendedName>
        <fullName evidence="5 14">Glycerol-3-phosphate dehydrogenase</fullName>
        <ecNumber evidence="5 14">1.1.5.3</ecNumber>
    </recommendedName>
</protein>
<dbReference type="EMBL" id="JAAAUY010000390">
    <property type="protein sequence ID" value="KAF9330536.1"/>
    <property type="molecule type" value="Genomic_DNA"/>
</dbReference>
<accession>A0A9P5SII1</accession>
<keyword evidence="7" id="KW-0479">Metal-binding</keyword>
<dbReference type="PROSITE" id="PS00018">
    <property type="entry name" value="EF_HAND_1"/>
    <property type="match status" value="2"/>
</dbReference>
<keyword evidence="15" id="KW-1133">Transmembrane helix</keyword>
<dbReference type="GO" id="GO:0004368">
    <property type="term" value="F:glycerol-3-phosphate dehydrogenase (quinone) activity"/>
    <property type="evidence" value="ECO:0007669"/>
    <property type="project" value="UniProtKB-EC"/>
</dbReference>
<comment type="subcellular location">
    <subcellularLocation>
        <location evidence="2">Mitochondrion</location>
    </subcellularLocation>
</comment>
<dbReference type="PRINTS" id="PR01001">
    <property type="entry name" value="FADG3PDH"/>
</dbReference>
<dbReference type="Gene3D" id="1.10.8.870">
    <property type="entry name" value="Alpha-glycerophosphate oxidase, cap domain"/>
    <property type="match status" value="1"/>
</dbReference>
<dbReference type="CDD" id="cd00051">
    <property type="entry name" value="EFh"/>
    <property type="match status" value="1"/>
</dbReference>
<dbReference type="Gene3D" id="3.30.9.10">
    <property type="entry name" value="D-Amino Acid Oxidase, subunit A, domain 2"/>
    <property type="match status" value="1"/>
</dbReference>
<dbReference type="PROSITE" id="PS50222">
    <property type="entry name" value="EF_HAND_2"/>
    <property type="match status" value="2"/>
</dbReference>
<keyword evidence="15" id="KW-0472">Membrane</keyword>
<evidence type="ECO:0000256" key="7">
    <source>
        <dbReference type="ARBA" id="ARBA00022723"/>
    </source>
</evidence>
<evidence type="ECO:0000256" key="6">
    <source>
        <dbReference type="ARBA" id="ARBA00022630"/>
    </source>
</evidence>
<evidence type="ECO:0000256" key="10">
    <source>
        <dbReference type="ARBA" id="ARBA00022837"/>
    </source>
</evidence>
<evidence type="ECO:0000256" key="14">
    <source>
        <dbReference type="RuleBase" id="RU361217"/>
    </source>
</evidence>
<evidence type="ECO:0000256" key="11">
    <source>
        <dbReference type="ARBA" id="ARBA00022946"/>
    </source>
</evidence>
<dbReference type="PROSITE" id="PS00977">
    <property type="entry name" value="FAD_G3PDH_1"/>
    <property type="match status" value="1"/>
</dbReference>
<keyword evidence="15" id="KW-0812">Transmembrane</keyword>
<comment type="cofactor">
    <cofactor evidence="1 14">
        <name>FAD</name>
        <dbReference type="ChEBI" id="CHEBI:57692"/>
    </cofactor>
</comment>
<evidence type="ECO:0000256" key="1">
    <source>
        <dbReference type="ARBA" id="ARBA00001974"/>
    </source>
</evidence>
<evidence type="ECO:0000256" key="4">
    <source>
        <dbReference type="ARBA" id="ARBA00007330"/>
    </source>
</evidence>
<dbReference type="GO" id="GO:0005739">
    <property type="term" value="C:mitochondrion"/>
    <property type="evidence" value="ECO:0007669"/>
    <property type="project" value="UniProtKB-SubCell"/>
</dbReference>
<dbReference type="GO" id="GO:0005509">
    <property type="term" value="F:calcium ion binding"/>
    <property type="evidence" value="ECO:0007669"/>
    <property type="project" value="InterPro"/>
</dbReference>
<reference evidence="17" key="1">
    <citation type="journal article" date="2020" name="Fungal Divers.">
        <title>Resolving the Mortierellaceae phylogeny through synthesis of multi-gene phylogenetics and phylogenomics.</title>
        <authorList>
            <person name="Vandepol N."/>
            <person name="Liber J."/>
            <person name="Desiro A."/>
            <person name="Na H."/>
            <person name="Kennedy M."/>
            <person name="Barry K."/>
            <person name="Grigoriev I.V."/>
            <person name="Miller A.N."/>
            <person name="O'Donnell K."/>
            <person name="Stajich J.E."/>
            <person name="Bonito G."/>
        </authorList>
    </citation>
    <scope>NUCLEOTIDE SEQUENCE</scope>
    <source>
        <strain evidence="17">NVP1</strain>
    </source>
</reference>
<dbReference type="Pfam" id="PF13499">
    <property type="entry name" value="EF-hand_7"/>
    <property type="match status" value="1"/>
</dbReference>
<dbReference type="InterPro" id="IPR018247">
    <property type="entry name" value="EF_Hand_1_Ca_BS"/>
</dbReference>
<dbReference type="InterPro" id="IPR006076">
    <property type="entry name" value="FAD-dep_OxRdtase"/>
</dbReference>
<evidence type="ECO:0000256" key="3">
    <source>
        <dbReference type="ARBA" id="ARBA00004745"/>
    </source>
</evidence>
<dbReference type="InterPro" id="IPR036188">
    <property type="entry name" value="FAD/NAD-bd_sf"/>
</dbReference>
<gene>
    <name evidence="17" type="primary">GUT2</name>
    <name evidence="17" type="ORF">BG006_006524</name>
</gene>
<name>A0A9P5SII1_9FUNG</name>
<dbReference type="Pfam" id="PF16901">
    <property type="entry name" value="DAO_C"/>
    <property type="match status" value="1"/>
</dbReference>
<evidence type="ECO:0000256" key="13">
    <source>
        <dbReference type="ARBA" id="ARBA00023128"/>
    </source>
</evidence>
<dbReference type="EC" id="1.1.5.3" evidence="5 14"/>
<evidence type="ECO:0000259" key="16">
    <source>
        <dbReference type="PROSITE" id="PS50222"/>
    </source>
</evidence>
<dbReference type="AlphaFoldDB" id="A0A9P5SII1"/>
<feature type="domain" description="EF-hand" evidence="16">
    <location>
        <begin position="712"/>
        <end position="747"/>
    </location>
</feature>
<sequence length="818" mass="90111">MTASRHSSSYRRAAYATVGATSVALAGYYYNVQKRQQEMLDNFELPPHSSMIYLEPQQVASVRDPTRPHAFWAPPSREDMLHMLQNGPGTLLTSKQQHGSKGPALPATPADAAAVTSTTTDDDLDVFDLLIIGGGATGAGCAVDAATRGLKVAMVERDDFSSGTSSRSTKLVHGGVRYLEKAVRELDIEQYKLVKEALNERANFLKIAPYLSYQLPIMLPIYKWWQVPYYWAGSKAYDLLAGHQGMESSYFLTKGKALDAFPMLKDEKLVGAMVYYDGQHNDSRMNVALGLTAVQYGAVIANHVEVVELFKDENKRLCGARVKDTLTGKEFNVKAKGIINATGPFTDGIRQLDDPSIQTIVSPSAGVHIILPNYYSPGNMGLLDPATSDGRVIFFLPWQGNTIAGTTDSATEVTPNPMATEDEINWILGEVKNYLNPDVKVRRGDVLAAWSGIRPLVRDPAAKSTEGLVRNHMINVSQSGLLTIAGGKWTTYRAMAAETIDEAIKEFHLKPSRECSTERVKLIGSHGYSKTMFIRLIQQFGLETEIAQHLANSYGDRAWAVASLAQSTGKRWPVFGRRISAQYPYIEAEVRYAVRREYACTAVDVLARRIRLAFLNVHAALEALPLVVEIMAEELHWDETRQAQETEEAKQFLTTMGLPVQPIAYPTGVQDGVIAAPGTESKEQRGFWGRLATKSTSGVSDSFYSRAQFNPEELAEFHKVFGALDYDGDGHINGADLEEVLSHLDMEVDSVVLKNIIEEVDLDKSGTVEFNEFLEVMGGLKEHASRTAFSNMVVQVEEKRKVDYGIKAKTTDRSGGGA</sequence>
<dbReference type="FunFam" id="1.10.8.870:FF:000001">
    <property type="entry name" value="Glycerol-3-phosphate dehydrogenase"/>
    <property type="match status" value="1"/>
</dbReference>
<evidence type="ECO:0000313" key="18">
    <source>
        <dbReference type="Proteomes" id="UP000696485"/>
    </source>
</evidence>
<keyword evidence="6 14" id="KW-0285">Flavoprotein</keyword>
<dbReference type="PANTHER" id="PTHR11985:SF15">
    <property type="entry name" value="GLYCEROL-3-PHOSPHATE DEHYDROGENASE, MITOCHONDRIAL"/>
    <property type="match status" value="1"/>
</dbReference>
<dbReference type="InterPro" id="IPR011992">
    <property type="entry name" value="EF-hand-dom_pair"/>
</dbReference>
<evidence type="ECO:0000256" key="2">
    <source>
        <dbReference type="ARBA" id="ARBA00004173"/>
    </source>
</evidence>
<dbReference type="InterPro" id="IPR031656">
    <property type="entry name" value="DAO_C"/>
</dbReference>
<dbReference type="Pfam" id="PF01266">
    <property type="entry name" value="DAO"/>
    <property type="match status" value="1"/>
</dbReference>
<feature type="transmembrane region" description="Helical" evidence="15">
    <location>
        <begin position="12"/>
        <end position="30"/>
    </location>
</feature>
<dbReference type="InterPro" id="IPR038299">
    <property type="entry name" value="DAO_C_sf"/>
</dbReference>
<organism evidence="17 18">
    <name type="scientific">Podila minutissima</name>
    <dbReference type="NCBI Taxonomy" id="64525"/>
    <lineage>
        <taxon>Eukaryota</taxon>
        <taxon>Fungi</taxon>
        <taxon>Fungi incertae sedis</taxon>
        <taxon>Mucoromycota</taxon>
        <taxon>Mortierellomycotina</taxon>
        <taxon>Mortierellomycetes</taxon>
        <taxon>Mortierellales</taxon>
        <taxon>Mortierellaceae</taxon>
        <taxon>Podila</taxon>
    </lineage>
</organism>
<dbReference type="SUPFAM" id="SSF51905">
    <property type="entry name" value="FAD/NAD(P)-binding domain"/>
    <property type="match status" value="1"/>
</dbReference>
<dbReference type="Gene3D" id="3.50.50.60">
    <property type="entry name" value="FAD/NAD(P)-binding domain"/>
    <property type="match status" value="1"/>
</dbReference>
<dbReference type="InterPro" id="IPR002048">
    <property type="entry name" value="EF_hand_dom"/>
</dbReference>
<evidence type="ECO:0000256" key="5">
    <source>
        <dbReference type="ARBA" id="ARBA00013029"/>
    </source>
</evidence>
<keyword evidence="11" id="KW-0809">Transit peptide</keyword>
<evidence type="ECO:0000256" key="9">
    <source>
        <dbReference type="ARBA" id="ARBA00022827"/>
    </source>
</evidence>
<evidence type="ECO:0000313" key="17">
    <source>
        <dbReference type="EMBL" id="KAF9330536.1"/>
    </source>
</evidence>
<dbReference type="PANTHER" id="PTHR11985">
    <property type="entry name" value="GLYCEROL-3-PHOSPHATE DEHYDROGENASE"/>
    <property type="match status" value="1"/>
</dbReference>
<dbReference type="InterPro" id="IPR000447">
    <property type="entry name" value="G3P_DH_FAD-dep"/>
</dbReference>
<dbReference type="SUPFAM" id="SSF54373">
    <property type="entry name" value="FAD-linked reductases, C-terminal domain"/>
    <property type="match status" value="1"/>
</dbReference>
<keyword evidence="10" id="KW-0106">Calcium</keyword>
<dbReference type="PROSITE" id="PS00978">
    <property type="entry name" value="FAD_G3PDH_2"/>
    <property type="match status" value="1"/>
</dbReference>
<dbReference type="GO" id="GO:0006072">
    <property type="term" value="P:glycerol-3-phosphate metabolic process"/>
    <property type="evidence" value="ECO:0007669"/>
    <property type="project" value="UniProtKB-UniRule"/>
</dbReference>
<dbReference type="SMART" id="SM00054">
    <property type="entry name" value="EFh"/>
    <property type="match status" value="2"/>
</dbReference>
<comment type="caution">
    <text evidence="17">The sequence shown here is derived from an EMBL/GenBank/DDBJ whole genome shotgun (WGS) entry which is preliminary data.</text>
</comment>
<comment type="catalytic activity">
    <reaction evidence="14">
        <text>a quinone + sn-glycerol 3-phosphate = dihydroxyacetone phosphate + a quinol</text>
        <dbReference type="Rhea" id="RHEA:18977"/>
        <dbReference type="ChEBI" id="CHEBI:24646"/>
        <dbReference type="ChEBI" id="CHEBI:57597"/>
        <dbReference type="ChEBI" id="CHEBI:57642"/>
        <dbReference type="ChEBI" id="CHEBI:132124"/>
        <dbReference type="EC" id="1.1.5.3"/>
    </reaction>
</comment>